<proteinExistence type="predicted"/>
<reference evidence="1" key="1">
    <citation type="submission" date="2017-07" db="EMBL/GenBank/DDBJ databases">
        <title>Genome sequencing of BoNT-producing clostridia.</title>
        <authorList>
            <person name="Williamson C."/>
        </authorList>
    </citation>
    <scope>NUCLEOTIDE SEQUENCE</scope>
    <source>
        <strain evidence="1">AM553</strain>
    </source>
</reference>
<organism evidence="1 2">
    <name type="scientific">Clostridium sporogenes</name>
    <dbReference type="NCBI Taxonomy" id="1509"/>
    <lineage>
        <taxon>Bacteria</taxon>
        <taxon>Bacillati</taxon>
        <taxon>Bacillota</taxon>
        <taxon>Clostridia</taxon>
        <taxon>Eubacteriales</taxon>
        <taxon>Clostridiaceae</taxon>
        <taxon>Clostridium</taxon>
    </lineage>
</organism>
<dbReference type="Pfam" id="PF22399">
    <property type="entry name" value="DUF6979"/>
    <property type="match status" value="1"/>
</dbReference>
<dbReference type="EMBL" id="CP022405">
    <property type="protein sequence ID" value="QDY32688.1"/>
    <property type="molecule type" value="Genomic_DNA"/>
</dbReference>
<sequence length="128" mass="14488">MNKYAQIAINVVKRINSNSSIDPKLAWEIEADKIFEGRKVSVRKGCPKNAFLGLCEEGLIKGIPKGIYNTKSNSLNKEYVLDGYKYLKDNDKNIKPRELWKQIGMGEKAYNSQMDILCGLFKSGLLNI</sequence>
<name>A0AAE6LY81_CLOSG</name>
<dbReference type="AlphaFoldDB" id="A0AAE6LY81"/>
<evidence type="ECO:0000313" key="2">
    <source>
        <dbReference type="Proteomes" id="UP000962161"/>
    </source>
</evidence>
<gene>
    <name evidence="1" type="ORF">CGS26_10095</name>
</gene>
<accession>A0AAE6LY81</accession>
<evidence type="ECO:0000313" key="1">
    <source>
        <dbReference type="EMBL" id="QDY32688.1"/>
    </source>
</evidence>
<protein>
    <submittedName>
        <fullName evidence="1">Uncharacterized protein</fullName>
    </submittedName>
</protein>
<dbReference type="RefSeq" id="WP_061329892.1">
    <property type="nucleotide sequence ID" value="NZ_CP022405.1"/>
</dbReference>
<dbReference type="Proteomes" id="UP000962161">
    <property type="component" value="Chromosome"/>
</dbReference>
<dbReference type="InterPro" id="IPR053917">
    <property type="entry name" value="DUF6979"/>
</dbReference>